<dbReference type="Proteomes" id="UP000676409">
    <property type="component" value="Chromosome"/>
</dbReference>
<feature type="region of interest" description="Disordered" evidence="7">
    <location>
        <begin position="478"/>
        <end position="499"/>
    </location>
</feature>
<dbReference type="Gene3D" id="1.20.1720.10">
    <property type="entry name" value="Multidrug resistance protein D"/>
    <property type="match status" value="1"/>
</dbReference>
<reference evidence="10" key="1">
    <citation type="submission" date="2021-04" db="EMBL/GenBank/DDBJ databases">
        <title>The complete genome sequence of Caulobacter sp. S6.</title>
        <authorList>
            <person name="Tang Y."/>
            <person name="Ouyang W."/>
            <person name="Liu Q."/>
            <person name="Huang B."/>
            <person name="Guo Z."/>
            <person name="Lei P."/>
        </authorList>
    </citation>
    <scope>NUCLEOTIDE SEQUENCE</scope>
    <source>
        <strain evidence="10">S6</strain>
    </source>
</reference>
<keyword evidence="2" id="KW-0813">Transport</keyword>
<keyword evidence="4 8" id="KW-0812">Transmembrane</keyword>
<keyword evidence="3" id="KW-1003">Cell membrane</keyword>
<dbReference type="NCBIfam" id="TIGR00711">
    <property type="entry name" value="efflux_EmrB"/>
    <property type="match status" value="1"/>
</dbReference>
<evidence type="ECO:0000256" key="2">
    <source>
        <dbReference type="ARBA" id="ARBA00022448"/>
    </source>
</evidence>
<evidence type="ECO:0000256" key="3">
    <source>
        <dbReference type="ARBA" id="ARBA00022475"/>
    </source>
</evidence>
<name>A0A975FXR0_9CAUL</name>
<evidence type="ECO:0000259" key="9">
    <source>
        <dbReference type="PROSITE" id="PS50850"/>
    </source>
</evidence>
<dbReference type="InterPro" id="IPR011701">
    <property type="entry name" value="MFS"/>
</dbReference>
<feature type="transmembrane region" description="Helical" evidence="8">
    <location>
        <begin position="239"/>
        <end position="262"/>
    </location>
</feature>
<dbReference type="GO" id="GO:0022857">
    <property type="term" value="F:transmembrane transporter activity"/>
    <property type="evidence" value="ECO:0007669"/>
    <property type="project" value="InterPro"/>
</dbReference>
<feature type="transmembrane region" description="Helical" evidence="8">
    <location>
        <begin position="311"/>
        <end position="331"/>
    </location>
</feature>
<dbReference type="Pfam" id="PF07690">
    <property type="entry name" value="MFS_1"/>
    <property type="match status" value="1"/>
</dbReference>
<gene>
    <name evidence="10" type="ORF">KCG34_20205</name>
</gene>
<feature type="transmembrane region" description="Helical" evidence="8">
    <location>
        <begin position="63"/>
        <end position="82"/>
    </location>
</feature>
<dbReference type="PANTHER" id="PTHR42718">
    <property type="entry name" value="MAJOR FACILITATOR SUPERFAMILY MULTIDRUG TRANSPORTER MFSC"/>
    <property type="match status" value="1"/>
</dbReference>
<dbReference type="InterPro" id="IPR020846">
    <property type="entry name" value="MFS_dom"/>
</dbReference>
<evidence type="ECO:0000313" key="11">
    <source>
        <dbReference type="Proteomes" id="UP000676409"/>
    </source>
</evidence>
<protein>
    <submittedName>
        <fullName evidence="10">DHA2 family efflux MFS transporter permease subunit</fullName>
    </submittedName>
</protein>
<feature type="transmembrane region" description="Helical" evidence="8">
    <location>
        <begin position="343"/>
        <end position="366"/>
    </location>
</feature>
<proteinExistence type="predicted"/>
<evidence type="ECO:0000256" key="4">
    <source>
        <dbReference type="ARBA" id="ARBA00022692"/>
    </source>
</evidence>
<evidence type="ECO:0000256" key="5">
    <source>
        <dbReference type="ARBA" id="ARBA00022989"/>
    </source>
</evidence>
<dbReference type="AlphaFoldDB" id="A0A975FXR0"/>
<feature type="transmembrane region" description="Helical" evidence="8">
    <location>
        <begin position="216"/>
        <end position="233"/>
    </location>
</feature>
<dbReference type="InterPro" id="IPR036259">
    <property type="entry name" value="MFS_trans_sf"/>
</dbReference>
<dbReference type="RefSeq" id="WP_211937402.1">
    <property type="nucleotide sequence ID" value="NZ_CP073078.1"/>
</dbReference>
<dbReference type="Gene3D" id="1.20.1250.20">
    <property type="entry name" value="MFS general substrate transporter like domains"/>
    <property type="match status" value="1"/>
</dbReference>
<feature type="transmembrane region" description="Helical" evidence="8">
    <location>
        <begin position="282"/>
        <end position="305"/>
    </location>
</feature>
<feature type="domain" description="Major facilitator superfamily (MFS) profile" evidence="9">
    <location>
        <begin position="29"/>
        <end position="475"/>
    </location>
</feature>
<feature type="transmembrane region" description="Helical" evidence="8">
    <location>
        <begin position="94"/>
        <end position="114"/>
    </location>
</feature>
<comment type="subcellular location">
    <subcellularLocation>
        <location evidence="1">Cell membrane</location>
        <topology evidence="1">Multi-pass membrane protein</topology>
    </subcellularLocation>
</comment>
<feature type="transmembrane region" description="Helical" evidence="8">
    <location>
        <begin position="451"/>
        <end position="472"/>
    </location>
</feature>
<dbReference type="PRINTS" id="PR01036">
    <property type="entry name" value="TCRTETB"/>
</dbReference>
<dbReference type="GO" id="GO:0005886">
    <property type="term" value="C:plasma membrane"/>
    <property type="evidence" value="ECO:0007669"/>
    <property type="project" value="UniProtKB-SubCell"/>
</dbReference>
<evidence type="ECO:0000256" key="1">
    <source>
        <dbReference type="ARBA" id="ARBA00004651"/>
    </source>
</evidence>
<dbReference type="SUPFAM" id="SSF103473">
    <property type="entry name" value="MFS general substrate transporter"/>
    <property type="match status" value="1"/>
</dbReference>
<dbReference type="InterPro" id="IPR004638">
    <property type="entry name" value="EmrB-like"/>
</dbReference>
<keyword evidence="11" id="KW-1185">Reference proteome</keyword>
<feature type="transmembrane region" description="Helical" evidence="8">
    <location>
        <begin position="120"/>
        <end position="141"/>
    </location>
</feature>
<dbReference type="PROSITE" id="PS50850">
    <property type="entry name" value="MFS"/>
    <property type="match status" value="1"/>
</dbReference>
<dbReference type="EMBL" id="CP073078">
    <property type="protein sequence ID" value="QUD87350.1"/>
    <property type="molecule type" value="Genomic_DNA"/>
</dbReference>
<accession>A0A975FXR0</accession>
<dbReference type="KEGG" id="caul:KCG34_20205"/>
<evidence type="ECO:0000256" key="6">
    <source>
        <dbReference type="ARBA" id="ARBA00023136"/>
    </source>
</evidence>
<evidence type="ECO:0000256" key="7">
    <source>
        <dbReference type="SAM" id="MobiDB-lite"/>
    </source>
</evidence>
<dbReference type="CDD" id="cd17503">
    <property type="entry name" value="MFS_LmrB_MDR_like"/>
    <property type="match status" value="1"/>
</dbReference>
<organism evidence="10 11">
    <name type="scientific">Phenylobacterium montanum</name>
    <dbReference type="NCBI Taxonomy" id="2823693"/>
    <lineage>
        <taxon>Bacteria</taxon>
        <taxon>Pseudomonadati</taxon>
        <taxon>Pseudomonadota</taxon>
        <taxon>Alphaproteobacteria</taxon>
        <taxon>Caulobacterales</taxon>
        <taxon>Caulobacteraceae</taxon>
        <taxon>Phenylobacterium</taxon>
    </lineage>
</organism>
<evidence type="ECO:0000313" key="10">
    <source>
        <dbReference type="EMBL" id="QUD87350.1"/>
    </source>
</evidence>
<keyword evidence="6 8" id="KW-0472">Membrane</keyword>
<feature type="transmembrane region" description="Helical" evidence="8">
    <location>
        <begin position="372"/>
        <end position="398"/>
    </location>
</feature>
<sequence>MNRMTAEPKALDQVALETEAPVAPVGRLAPMIIGSALFMQTLDSTVITNALPTMARSLHEDPLTLNLAITAYLLASAVFLPISSWVADRFGAKLIFRIAIAGFALSSLLCGLAQTLPELVAARMLQGAAGAMMTPVGRLVLLRSTPKSELVRAMSYLTMPAMLGPVIGPPIGGFIVTHWSWRWIFFINLPMGVLGLVLVSLFIPAIKEEDPPPLDWLGFVLTGFGFAGLVYGFDNLGRGGLPAGAVAGLIGGGALCIVLFALHARRIDHPILDPSLLKVRTFMTSLVGGAFLRMAMGASPFLLALLLQLGFGYSAFQAGLITFTSAAAALVMKTTARPIIRWFGFRTVLVANTLIVAVTFMSYALFRASTPYFLMVGVLLFGGFFRSLQFTALNTLAFADIDQPRMSRASSFSSMAQQLSQSLGIGLAALLLAGIRQAHHSARLQAADVSPTFLIVGAATLLGLFFFLTLPSDAGAEVSGRREVPQPQPGSMRLAAAED</sequence>
<feature type="transmembrane region" description="Helical" evidence="8">
    <location>
        <begin position="419"/>
        <end position="439"/>
    </location>
</feature>
<keyword evidence="5 8" id="KW-1133">Transmembrane helix</keyword>
<feature type="transmembrane region" description="Helical" evidence="8">
    <location>
        <begin position="153"/>
        <end position="177"/>
    </location>
</feature>
<feature type="transmembrane region" description="Helical" evidence="8">
    <location>
        <begin position="183"/>
        <end position="204"/>
    </location>
</feature>
<dbReference type="PANTHER" id="PTHR42718:SF46">
    <property type="entry name" value="BLR6921 PROTEIN"/>
    <property type="match status" value="1"/>
</dbReference>
<evidence type="ECO:0000256" key="8">
    <source>
        <dbReference type="SAM" id="Phobius"/>
    </source>
</evidence>